<accession>A0A1E7NFM5</accession>
<evidence type="ECO:0000256" key="2">
    <source>
        <dbReference type="ARBA" id="ARBA00022475"/>
    </source>
</evidence>
<comment type="subcellular location">
    <subcellularLocation>
        <location evidence="1">Cell membrane</location>
        <topology evidence="1">Multi-pass membrane protein</topology>
    </subcellularLocation>
</comment>
<evidence type="ECO:0000256" key="7">
    <source>
        <dbReference type="SAM" id="MobiDB-lite"/>
    </source>
</evidence>
<dbReference type="InterPro" id="IPR050250">
    <property type="entry name" value="Macrolide_Exporter_MacB"/>
</dbReference>
<keyword evidence="2" id="KW-1003">Cell membrane</keyword>
<dbReference type="GO" id="GO:0022857">
    <property type="term" value="F:transmembrane transporter activity"/>
    <property type="evidence" value="ECO:0007669"/>
    <property type="project" value="TreeGrafter"/>
</dbReference>
<dbReference type="PANTHER" id="PTHR30572:SF4">
    <property type="entry name" value="ABC TRANSPORTER PERMEASE YTRF"/>
    <property type="match status" value="1"/>
</dbReference>
<keyword evidence="5 8" id="KW-0472">Membrane</keyword>
<feature type="region of interest" description="Disordered" evidence="7">
    <location>
        <begin position="106"/>
        <end position="125"/>
    </location>
</feature>
<comment type="similarity">
    <text evidence="6">Belongs to the ABC-4 integral membrane protein family.</text>
</comment>
<feature type="domain" description="ABC3 transporter permease C-terminal" evidence="9">
    <location>
        <begin position="661"/>
        <end position="778"/>
    </location>
</feature>
<keyword evidence="4 8" id="KW-1133">Transmembrane helix</keyword>
<feature type="transmembrane region" description="Helical" evidence="8">
    <location>
        <begin position="658"/>
        <end position="681"/>
    </location>
</feature>
<keyword evidence="11" id="KW-1185">Reference proteome</keyword>
<feature type="transmembrane region" description="Helical" evidence="8">
    <location>
        <begin position="325"/>
        <end position="344"/>
    </location>
</feature>
<feature type="transmembrane region" description="Helical" evidence="8">
    <location>
        <begin position="702"/>
        <end position="732"/>
    </location>
</feature>
<evidence type="ECO:0000259" key="9">
    <source>
        <dbReference type="Pfam" id="PF02687"/>
    </source>
</evidence>
<dbReference type="GO" id="GO:0005886">
    <property type="term" value="C:plasma membrane"/>
    <property type="evidence" value="ECO:0007669"/>
    <property type="project" value="UniProtKB-SubCell"/>
</dbReference>
<feature type="transmembrane region" description="Helical" evidence="8">
    <location>
        <begin position="356"/>
        <end position="382"/>
    </location>
</feature>
<gene>
    <name evidence="10" type="ORF">HS99_0002115</name>
</gene>
<reference evidence="10" key="1">
    <citation type="submission" date="2016-08" db="EMBL/GenBank/DDBJ databases">
        <title>Sequencing, Assembly and Comparative Genomics of S. aureofaciens ATCC 10762.</title>
        <authorList>
            <person name="Gradnigo J.S."/>
            <person name="Johnson N."/>
            <person name="Somerville G.A."/>
        </authorList>
    </citation>
    <scope>NUCLEOTIDE SEQUENCE [LARGE SCALE GENOMIC DNA]</scope>
    <source>
        <strain evidence="10">ATCC 10762</strain>
    </source>
</reference>
<dbReference type="Pfam" id="PF02687">
    <property type="entry name" value="FtsX"/>
    <property type="match status" value="2"/>
</dbReference>
<protein>
    <recommendedName>
        <fullName evidence="9">ABC3 transporter permease C-terminal domain-containing protein</fullName>
    </recommendedName>
</protein>
<feature type="transmembrane region" description="Helical" evidence="8">
    <location>
        <begin position="266"/>
        <end position="290"/>
    </location>
</feature>
<dbReference type="InterPro" id="IPR003838">
    <property type="entry name" value="ABC3_permease_C"/>
</dbReference>
<dbReference type="Proteomes" id="UP000037395">
    <property type="component" value="Unassembled WGS sequence"/>
</dbReference>
<evidence type="ECO:0000313" key="10">
    <source>
        <dbReference type="EMBL" id="OEV39509.1"/>
    </source>
</evidence>
<dbReference type="AlphaFoldDB" id="A0A1E7NFM5"/>
<sequence>MPAILRWIRADLRSHRLHALLIVLATGGTAAALLLAGTLLGAAADPWQRQFRAAGSPDIRIDLRPSATARGSADEPSAAVLAGEPGVLAVSPPQHTAETTLVGRRADGATNAGPPGRTTLVLRGDNPDAARPLLRSGTWLDPDDIHGIVLEQSAADAAWAHPGDHLTVLDAHGGPVDLRVLGIADSPDQLPSQAAGYDLGWAPPATLDLVQPEWAAQGLTLGLRLAHPSDARYTAQRVVSVLGAERVSRITTWLDARAARQQDNRLAGLLLGLSGLAALIAAALAVAGAAGGRIRSRTGDIALLKALGFTAGQVAWMFIAEQLLLAGTGVLLGAGGAAIAVHTVPALGGGTDALHGLVPGGTAITGAVVAAALLAVGAAAALPALRAARVVPVPPTDGTRPPVMTARPVRLGPLRRLPPAVVFGLGSVLRRRSDLVGSALRLTVPVVAATLALSTWSTLDAVTRPDGGATVPSVTARRTTPDQTPGDRQLAGALAADVAVQGVFPGTEVQALAPGQSATLTLRAVGTTDAPYPYTLVEGRAIRATDEAVAGQGALDLLGARVGQWVRLTTGSTPRILHIVGRNLEPEHGGRVLSTGFDTLDRPGDPTHPDFWQLTLRPGQDPAEVQRDLPARAGLAGQAEIRLPTGPVTRPGALRASVVGLLLLLALIGLVDLLTTATAGFHERRRDLGLLRAIGLTPGQSAVVLAVRGTAIALITVAVGSAVAIPLVRRLIDRQGELSGIGAGIARAPSTWTVLAMAAICATAAAALCALPVLRIPPPTRTPDGADR</sequence>
<evidence type="ECO:0000256" key="5">
    <source>
        <dbReference type="ARBA" id="ARBA00023136"/>
    </source>
</evidence>
<feature type="transmembrane region" description="Helical" evidence="8">
    <location>
        <begin position="752"/>
        <end position="774"/>
    </location>
</feature>
<evidence type="ECO:0000313" key="11">
    <source>
        <dbReference type="Proteomes" id="UP000037395"/>
    </source>
</evidence>
<name>A0A1E7NFM5_KITAU</name>
<dbReference type="RefSeq" id="WP_046385803.1">
    <property type="nucleotide sequence ID" value="NZ_JBIWMM010000021.1"/>
</dbReference>
<organism evidence="10 11">
    <name type="scientific">Kitasatospora aureofaciens</name>
    <name type="common">Streptomyces aureofaciens</name>
    <dbReference type="NCBI Taxonomy" id="1894"/>
    <lineage>
        <taxon>Bacteria</taxon>
        <taxon>Bacillati</taxon>
        <taxon>Actinomycetota</taxon>
        <taxon>Actinomycetes</taxon>
        <taxon>Kitasatosporales</taxon>
        <taxon>Streptomycetaceae</taxon>
        <taxon>Kitasatospora</taxon>
    </lineage>
</organism>
<keyword evidence="3 8" id="KW-0812">Transmembrane</keyword>
<evidence type="ECO:0000256" key="1">
    <source>
        <dbReference type="ARBA" id="ARBA00004651"/>
    </source>
</evidence>
<dbReference type="PANTHER" id="PTHR30572">
    <property type="entry name" value="MEMBRANE COMPONENT OF TRANSPORTER-RELATED"/>
    <property type="match status" value="1"/>
</dbReference>
<evidence type="ECO:0000256" key="8">
    <source>
        <dbReference type="SAM" id="Phobius"/>
    </source>
</evidence>
<evidence type="ECO:0000256" key="6">
    <source>
        <dbReference type="ARBA" id="ARBA00038076"/>
    </source>
</evidence>
<comment type="caution">
    <text evidence="10">The sequence shown here is derived from an EMBL/GenBank/DDBJ whole genome shotgun (WGS) entry which is preliminary data.</text>
</comment>
<proteinExistence type="inferred from homology"/>
<evidence type="ECO:0000256" key="4">
    <source>
        <dbReference type="ARBA" id="ARBA00022989"/>
    </source>
</evidence>
<dbReference type="EMBL" id="JPRF03000001">
    <property type="protein sequence ID" value="OEV39509.1"/>
    <property type="molecule type" value="Genomic_DNA"/>
</dbReference>
<feature type="domain" description="ABC3 transporter permease C-terminal" evidence="9">
    <location>
        <begin position="276"/>
        <end position="390"/>
    </location>
</feature>
<evidence type="ECO:0000256" key="3">
    <source>
        <dbReference type="ARBA" id="ARBA00022692"/>
    </source>
</evidence>